<organism evidence="6 7">
    <name type="scientific">Sphingomonas taxi</name>
    <dbReference type="NCBI Taxonomy" id="1549858"/>
    <lineage>
        <taxon>Bacteria</taxon>
        <taxon>Pseudomonadati</taxon>
        <taxon>Pseudomonadota</taxon>
        <taxon>Alphaproteobacteria</taxon>
        <taxon>Sphingomonadales</taxon>
        <taxon>Sphingomonadaceae</taxon>
        <taxon>Sphingomonas</taxon>
    </lineage>
</organism>
<name>A0A2W4Z3N7_9SPHN</name>
<dbReference type="InterPro" id="IPR036271">
    <property type="entry name" value="Tet_transcr_reg_TetR-rel_C_sf"/>
</dbReference>
<comment type="caution">
    <text evidence="6">The sequence shown here is derived from an EMBL/GenBank/DDBJ whole genome shotgun (WGS) entry which is preliminary data.</text>
</comment>
<gene>
    <name evidence="6" type="ORF">DI640_01610</name>
</gene>
<dbReference type="SUPFAM" id="SSF48498">
    <property type="entry name" value="Tetracyclin repressor-like, C-terminal domain"/>
    <property type="match status" value="1"/>
</dbReference>
<keyword evidence="3" id="KW-0804">Transcription</keyword>
<dbReference type="InterPro" id="IPR050109">
    <property type="entry name" value="HTH-type_TetR-like_transc_reg"/>
</dbReference>
<evidence type="ECO:0000256" key="3">
    <source>
        <dbReference type="ARBA" id="ARBA00023163"/>
    </source>
</evidence>
<dbReference type="Pfam" id="PF00440">
    <property type="entry name" value="TetR_N"/>
    <property type="match status" value="1"/>
</dbReference>
<dbReference type="GO" id="GO:0000976">
    <property type="term" value="F:transcription cis-regulatory region binding"/>
    <property type="evidence" value="ECO:0007669"/>
    <property type="project" value="TreeGrafter"/>
</dbReference>
<accession>A0A2W4Z3N7</accession>
<keyword evidence="2 4" id="KW-0238">DNA-binding</keyword>
<evidence type="ECO:0000256" key="1">
    <source>
        <dbReference type="ARBA" id="ARBA00023015"/>
    </source>
</evidence>
<dbReference type="EMBL" id="QFMX01000002">
    <property type="protein sequence ID" value="PZO76286.1"/>
    <property type="molecule type" value="Genomic_DNA"/>
</dbReference>
<protein>
    <submittedName>
        <fullName evidence="6">TetR family transcriptional regulator</fullName>
    </submittedName>
</protein>
<reference evidence="6 7" key="1">
    <citation type="submission" date="2017-08" db="EMBL/GenBank/DDBJ databases">
        <title>Infants hospitalized years apart are colonized by the same room-sourced microbial strains.</title>
        <authorList>
            <person name="Brooks B."/>
            <person name="Olm M.R."/>
            <person name="Firek B.A."/>
            <person name="Baker R."/>
            <person name="Thomas B.C."/>
            <person name="Morowitz M.J."/>
            <person name="Banfield J.F."/>
        </authorList>
    </citation>
    <scope>NUCLEOTIDE SEQUENCE [LARGE SCALE GENOMIC DNA]</scope>
    <source>
        <strain evidence="6">S2_018_000_R3_119</strain>
    </source>
</reference>
<evidence type="ECO:0000259" key="5">
    <source>
        <dbReference type="PROSITE" id="PS50977"/>
    </source>
</evidence>
<evidence type="ECO:0000313" key="7">
    <source>
        <dbReference type="Proteomes" id="UP000249555"/>
    </source>
</evidence>
<evidence type="ECO:0000256" key="2">
    <source>
        <dbReference type="ARBA" id="ARBA00023125"/>
    </source>
</evidence>
<dbReference type="PANTHER" id="PTHR30055">
    <property type="entry name" value="HTH-TYPE TRANSCRIPTIONAL REGULATOR RUTR"/>
    <property type="match status" value="1"/>
</dbReference>
<feature type="DNA-binding region" description="H-T-H motif" evidence="4">
    <location>
        <begin position="31"/>
        <end position="50"/>
    </location>
</feature>
<dbReference type="Gene3D" id="1.10.357.10">
    <property type="entry name" value="Tetracycline Repressor, domain 2"/>
    <property type="match status" value="1"/>
</dbReference>
<dbReference type="AlphaFoldDB" id="A0A2W4Z3N7"/>
<dbReference type="SUPFAM" id="SSF46689">
    <property type="entry name" value="Homeodomain-like"/>
    <property type="match status" value="1"/>
</dbReference>
<dbReference type="Proteomes" id="UP000249555">
    <property type="component" value="Unassembled WGS sequence"/>
</dbReference>
<dbReference type="GO" id="GO:0003700">
    <property type="term" value="F:DNA-binding transcription factor activity"/>
    <property type="evidence" value="ECO:0007669"/>
    <property type="project" value="TreeGrafter"/>
</dbReference>
<dbReference type="PROSITE" id="PS50977">
    <property type="entry name" value="HTH_TETR_2"/>
    <property type="match status" value="1"/>
</dbReference>
<sequence length="194" mass="21168">MSAVQHEKCSRERIIAAARHLFATQGFHQTPMSELAQAAEVSVGQIYRLFTGKNAVIQAIVMEDATGKMAEMQTMNDSVKSCGMSIEEGFVELSRRALSKGDEALTFGIMAEAHRNTDVADTIADLCSGFRSMIRDLACVANPDLSDNDLEGAEELILAFMFGLGHRTLSRPRLSEDETARLTGRMILAAVRAL</sequence>
<dbReference type="PANTHER" id="PTHR30055:SF234">
    <property type="entry name" value="HTH-TYPE TRANSCRIPTIONAL REGULATOR BETI"/>
    <property type="match status" value="1"/>
</dbReference>
<proteinExistence type="predicted"/>
<dbReference type="InterPro" id="IPR001647">
    <property type="entry name" value="HTH_TetR"/>
</dbReference>
<dbReference type="PRINTS" id="PR00455">
    <property type="entry name" value="HTHTETR"/>
</dbReference>
<evidence type="ECO:0000256" key="4">
    <source>
        <dbReference type="PROSITE-ProRule" id="PRU00335"/>
    </source>
</evidence>
<evidence type="ECO:0000313" key="6">
    <source>
        <dbReference type="EMBL" id="PZO76286.1"/>
    </source>
</evidence>
<keyword evidence="1" id="KW-0805">Transcription regulation</keyword>
<dbReference type="InterPro" id="IPR009057">
    <property type="entry name" value="Homeodomain-like_sf"/>
</dbReference>
<feature type="domain" description="HTH tetR-type" evidence="5">
    <location>
        <begin position="8"/>
        <end position="68"/>
    </location>
</feature>